<evidence type="ECO:0000313" key="2">
    <source>
        <dbReference type="EMBL" id="TID17339.1"/>
    </source>
</evidence>
<dbReference type="AlphaFoldDB" id="A0A4Z1P5V3"/>
<organism evidence="2 3">
    <name type="scientific">Venturia nashicola</name>
    <dbReference type="NCBI Taxonomy" id="86259"/>
    <lineage>
        <taxon>Eukaryota</taxon>
        <taxon>Fungi</taxon>
        <taxon>Dikarya</taxon>
        <taxon>Ascomycota</taxon>
        <taxon>Pezizomycotina</taxon>
        <taxon>Dothideomycetes</taxon>
        <taxon>Pleosporomycetidae</taxon>
        <taxon>Venturiales</taxon>
        <taxon>Venturiaceae</taxon>
        <taxon>Venturia</taxon>
    </lineage>
</organism>
<name>A0A4Z1P5V3_9PEZI</name>
<evidence type="ECO:0000313" key="3">
    <source>
        <dbReference type="Proteomes" id="UP000298493"/>
    </source>
</evidence>
<feature type="region of interest" description="Disordered" evidence="1">
    <location>
        <begin position="29"/>
        <end position="59"/>
    </location>
</feature>
<comment type="caution">
    <text evidence="2">The sequence shown here is derived from an EMBL/GenBank/DDBJ whole genome shotgun (WGS) entry which is preliminary data.</text>
</comment>
<gene>
    <name evidence="2" type="ORF">E6O75_ATG08085</name>
</gene>
<dbReference type="Proteomes" id="UP000298493">
    <property type="component" value="Unassembled WGS sequence"/>
</dbReference>
<proteinExistence type="predicted"/>
<protein>
    <submittedName>
        <fullName evidence="2">Uncharacterized protein</fullName>
    </submittedName>
</protein>
<feature type="compositionally biased region" description="Low complexity" evidence="1">
    <location>
        <begin position="41"/>
        <end position="59"/>
    </location>
</feature>
<evidence type="ECO:0000256" key="1">
    <source>
        <dbReference type="SAM" id="MobiDB-lite"/>
    </source>
</evidence>
<sequence>MDANAAWWAAAASKPRKHRHKQRHAVYRDTPPLGIHDNAATGTSKSVSQSHSHGSFPRPVTCPRTTPCILPHADTDQLTIILASTHYHCRHVLIGHMVRGRYPATLTMPPAICASPEPVEEGQCQTPHPCQWLILQRCCNLVCYTLRFWAVVNLPVGAAHHSISGFK</sequence>
<keyword evidence="3" id="KW-1185">Reference proteome</keyword>
<reference evidence="2 3" key="1">
    <citation type="submission" date="2019-04" db="EMBL/GenBank/DDBJ databases">
        <title>High contiguity whole genome sequence and gene annotation resource for two Venturia nashicola isolates.</title>
        <authorList>
            <person name="Prokchorchik M."/>
            <person name="Won K."/>
            <person name="Lee Y."/>
            <person name="Choi E.D."/>
            <person name="Segonzac C."/>
            <person name="Sohn K.H."/>
        </authorList>
    </citation>
    <scope>NUCLEOTIDE SEQUENCE [LARGE SCALE GENOMIC DNA]</scope>
    <source>
        <strain evidence="2 3">PRI2</strain>
    </source>
</reference>
<dbReference type="EMBL" id="SNSC02000016">
    <property type="protein sequence ID" value="TID17339.1"/>
    <property type="molecule type" value="Genomic_DNA"/>
</dbReference>
<accession>A0A4Z1P5V3</accession>